<dbReference type="Proteomes" id="UP000000702">
    <property type="component" value="Unassembled WGS sequence"/>
</dbReference>
<organism evidence="4 5">
    <name type="scientific">Trypanosoma congolense (strain IL3000)</name>
    <dbReference type="NCBI Taxonomy" id="1068625"/>
    <lineage>
        <taxon>Eukaryota</taxon>
        <taxon>Discoba</taxon>
        <taxon>Euglenozoa</taxon>
        <taxon>Kinetoplastea</taxon>
        <taxon>Metakinetoplastina</taxon>
        <taxon>Trypanosomatida</taxon>
        <taxon>Trypanosomatidae</taxon>
        <taxon>Trypanosoma</taxon>
        <taxon>Nannomonas</taxon>
    </lineage>
</organism>
<dbReference type="OMA" id="LECTCET"/>
<dbReference type="EMBL" id="CAEQ01000805">
    <property type="protein sequence ID" value="CCD12602.1"/>
    <property type="molecule type" value="Genomic_DNA"/>
</dbReference>
<sequence length="391" mass="42424">MPMAGADLVELLQVCVRGAMAAQRYIILELLQLDSSDAPRRDVRIADFEPQSLRMLRDRLRHVVTVGVKGQLAHKEGTAANDLVTTADIVTQTVLERALADAFPDMPFTLVGEEDANTSAAIASQVDDCMRRFLVADFPIPLQADLNRHACAESRLICAETYEELRSRIGVFLDPIDGTNCFVDGHWTAPLTLVGITLDGRPVAGVVNRLFYCTIDDVTCGSGAECGSLSYVWNDASTGPFLLHEGRRVLPRAAPVRDTIGPLTPLRVVRSGTTSGKCFDRFLLQLQPVEPRSARGAGNKLMLLVASGLHLSEAATNAACDVFVAPECSISKWDTCGPHAFLLALGGDICTLRGEPIRYLLNGADTAKALPDGVVAVTRWSMAEVLRRMHW</sequence>
<reference evidence="5" key="1">
    <citation type="submission" date="2011-07" db="EMBL/GenBank/DDBJ databases">
        <title>Divergent evolution of antigenic variation in African trypanosomes.</title>
        <authorList>
            <person name="Jackson A.P."/>
            <person name="Berry A."/>
            <person name="Allison H.C."/>
            <person name="Burton P."/>
            <person name="Anderson J."/>
            <person name="Aslett M."/>
            <person name="Brown R."/>
            <person name="Corton N."/>
            <person name="Harris D."/>
            <person name="Hauser H."/>
            <person name="Gamble J."/>
            <person name="Gilderthorp R."/>
            <person name="McQuillan J."/>
            <person name="Quail M.A."/>
            <person name="Sanders M."/>
            <person name="Van Tonder A."/>
            <person name="Ginger M.L."/>
            <person name="Donelson J.E."/>
            <person name="Field M.C."/>
            <person name="Barry J.D."/>
            <person name="Berriman M."/>
            <person name="Hertz-Fowler C."/>
        </authorList>
    </citation>
    <scope>NUCLEOTIDE SEQUENCE [LARGE SCALE GENOMIC DNA]</scope>
    <source>
        <strain evidence="5">IL3000</strain>
    </source>
</reference>
<comment type="caution">
    <text evidence="4">The sequence shown here is derived from an EMBL/GenBank/DDBJ whole genome shotgun (WGS) entry which is preliminary data.</text>
</comment>
<keyword evidence="3" id="KW-0479">Metal-binding</keyword>
<evidence type="ECO:0000256" key="3">
    <source>
        <dbReference type="PIRSR" id="PIRSR600760-2"/>
    </source>
</evidence>
<evidence type="ECO:0000313" key="5">
    <source>
        <dbReference type="Proteomes" id="UP000000702"/>
    </source>
</evidence>
<evidence type="ECO:0000256" key="1">
    <source>
        <dbReference type="ARBA" id="ARBA00009759"/>
    </source>
</evidence>
<dbReference type="GO" id="GO:0046872">
    <property type="term" value="F:metal ion binding"/>
    <property type="evidence" value="ECO:0007669"/>
    <property type="project" value="UniProtKB-KW"/>
</dbReference>
<feature type="binding site" evidence="3">
    <location>
        <position position="176"/>
    </location>
    <ligand>
        <name>Mg(2+)</name>
        <dbReference type="ChEBI" id="CHEBI:18420"/>
        <label>1</label>
        <note>catalytic</note>
    </ligand>
</feature>
<feature type="binding site" evidence="3">
    <location>
        <position position="113"/>
    </location>
    <ligand>
        <name>Mg(2+)</name>
        <dbReference type="ChEBI" id="CHEBI:18420"/>
        <label>1</label>
        <note>catalytic</note>
    </ligand>
</feature>
<protein>
    <recommendedName>
        <fullName evidence="2">3'(2'),5'-bisphosphate nucleotidase</fullName>
        <ecNumber evidence="2">3.1.3.7</ecNumber>
    </recommendedName>
</protein>
<dbReference type="Gene3D" id="3.40.190.80">
    <property type="match status" value="1"/>
</dbReference>
<dbReference type="InterPro" id="IPR000760">
    <property type="entry name" value="Inositol_monophosphatase-like"/>
</dbReference>
<dbReference type="SUPFAM" id="SSF56655">
    <property type="entry name" value="Carbohydrate phosphatase"/>
    <property type="match status" value="1"/>
</dbReference>
<keyword evidence="3" id="KW-0460">Magnesium</keyword>
<feature type="binding site" evidence="3">
    <location>
        <position position="334"/>
    </location>
    <ligand>
        <name>Mg(2+)</name>
        <dbReference type="ChEBI" id="CHEBI:18420"/>
        <label>1</label>
        <note>catalytic</note>
    </ligand>
</feature>
<dbReference type="PANTHER" id="PTHR43028">
    <property type="entry name" value="3'(2'),5'-BISPHOSPHATE NUCLEOTIDASE 1"/>
    <property type="match status" value="1"/>
</dbReference>
<dbReference type="AlphaFoldDB" id="F9W5Z9"/>
<keyword evidence="5" id="KW-1185">Reference proteome</keyword>
<dbReference type="PANTHER" id="PTHR43028:SF5">
    <property type="entry name" value="3'(2'),5'-BISPHOSPHATE NUCLEOTIDASE 1"/>
    <property type="match status" value="1"/>
</dbReference>
<comment type="similarity">
    <text evidence="1">Belongs to the inositol monophosphatase superfamily.</text>
</comment>
<reference evidence="4 5" key="2">
    <citation type="journal article" date="2012" name="Proc. Natl. Acad. Sci. U.S.A.">
        <title>Antigenic diversity is generated by distinct evolutionary mechanisms in African trypanosome species.</title>
        <authorList>
            <person name="Jackson A.P."/>
            <person name="Berry A."/>
            <person name="Aslett M."/>
            <person name="Allison H.C."/>
            <person name="Burton P."/>
            <person name="Vavrova-Anderson J."/>
            <person name="Brown R."/>
            <person name="Browne H."/>
            <person name="Corton N."/>
            <person name="Hauser H."/>
            <person name="Gamble J."/>
            <person name="Gilderthorp R."/>
            <person name="Marcello L."/>
            <person name="McQuillan J."/>
            <person name="Otto T.D."/>
            <person name="Quail M.A."/>
            <person name="Sanders M.J."/>
            <person name="van Tonder A."/>
            <person name="Ginger M.L."/>
            <person name="Field M.C."/>
            <person name="Barry J.D."/>
            <person name="Hertz-Fowler C."/>
            <person name="Berriman M."/>
        </authorList>
    </citation>
    <scope>NUCLEOTIDE SEQUENCE [LARGE SCALE GENOMIC DNA]</scope>
    <source>
        <strain evidence="4 5">IL3000</strain>
    </source>
</reference>
<feature type="binding site" evidence="3">
    <location>
        <position position="177"/>
    </location>
    <ligand>
        <name>Mg(2+)</name>
        <dbReference type="ChEBI" id="CHEBI:18420"/>
        <label>1</label>
        <note>catalytic</note>
    </ligand>
</feature>
<dbReference type="Pfam" id="PF00459">
    <property type="entry name" value="Inositol_P"/>
    <property type="match status" value="1"/>
</dbReference>
<comment type="cofactor">
    <cofactor evidence="3">
        <name>Mg(2+)</name>
        <dbReference type="ChEBI" id="CHEBI:18420"/>
    </cofactor>
</comment>
<dbReference type="Gene3D" id="3.30.540.10">
    <property type="entry name" value="Fructose-1,6-Bisphosphatase, subunit A, domain 1"/>
    <property type="match status" value="1"/>
</dbReference>
<dbReference type="GO" id="GO:0008441">
    <property type="term" value="F:3'(2'),5'-bisphosphate nucleotidase activity"/>
    <property type="evidence" value="ECO:0007669"/>
    <property type="project" value="UniProtKB-EC"/>
</dbReference>
<accession>F9W5Z9</accession>
<dbReference type="VEuPathDB" id="TriTrypDB:TcIL3000_0_34680"/>
<gene>
    <name evidence="4" type="ORF">TCIL3000_0_34680</name>
</gene>
<feature type="binding site" evidence="3">
    <location>
        <position position="174"/>
    </location>
    <ligand>
        <name>Mg(2+)</name>
        <dbReference type="ChEBI" id="CHEBI:18420"/>
        <label>1</label>
        <note>catalytic</note>
    </ligand>
</feature>
<proteinExistence type="inferred from homology"/>
<dbReference type="InterPro" id="IPR050725">
    <property type="entry name" value="CysQ/Inositol_MonoPase"/>
</dbReference>
<name>F9W5Z9_TRYCI</name>
<evidence type="ECO:0000256" key="2">
    <source>
        <dbReference type="ARBA" id="ARBA00012633"/>
    </source>
</evidence>
<dbReference type="EC" id="3.1.3.7" evidence="2"/>
<evidence type="ECO:0000313" key="4">
    <source>
        <dbReference type="EMBL" id="CCD12602.1"/>
    </source>
</evidence>